<dbReference type="Gene3D" id="3.60.15.10">
    <property type="entry name" value="Ribonuclease Z/Hydroxyacylglutathione hydrolase-like"/>
    <property type="match status" value="1"/>
</dbReference>
<dbReference type="CDD" id="cd07709">
    <property type="entry name" value="flavodiiron_proteins_MBL-fold"/>
    <property type="match status" value="1"/>
</dbReference>
<dbReference type="Pfam" id="PF00258">
    <property type="entry name" value="Flavodoxin_1"/>
    <property type="match status" value="1"/>
</dbReference>
<evidence type="ECO:0000256" key="2">
    <source>
        <dbReference type="ARBA" id="ARBA00007121"/>
    </source>
</evidence>
<dbReference type="InterPro" id="IPR045761">
    <property type="entry name" value="ODP_dom"/>
</dbReference>
<comment type="similarity">
    <text evidence="2">In the N-terminal section; belongs to the zinc metallo-hydrolase group 3 family.</text>
</comment>
<dbReference type="SUPFAM" id="SSF56281">
    <property type="entry name" value="Metallo-hydrolase/oxidoreductase"/>
    <property type="match status" value="1"/>
</dbReference>
<dbReference type="PANTHER" id="PTHR43717">
    <property type="entry name" value="ANAEROBIC NITRIC OXIDE REDUCTASE FLAVORUBREDOXIN"/>
    <property type="match status" value="1"/>
</dbReference>
<dbReference type="SMART" id="SM00849">
    <property type="entry name" value="Lactamase_B"/>
    <property type="match status" value="1"/>
</dbReference>
<dbReference type="AlphaFoldDB" id="A0A9D6V400"/>
<comment type="cofactor">
    <cofactor evidence="1">
        <name>FMN</name>
        <dbReference type="ChEBI" id="CHEBI:58210"/>
    </cofactor>
</comment>
<dbReference type="SUPFAM" id="SSF52218">
    <property type="entry name" value="Flavoproteins"/>
    <property type="match status" value="1"/>
</dbReference>
<dbReference type="GO" id="GO:0016491">
    <property type="term" value="F:oxidoreductase activity"/>
    <property type="evidence" value="ECO:0007669"/>
    <property type="project" value="InterPro"/>
</dbReference>
<dbReference type="PANTHER" id="PTHR43717:SF1">
    <property type="entry name" value="ANAEROBIC NITRIC OXIDE REDUCTASE FLAVORUBREDOXIN"/>
    <property type="match status" value="1"/>
</dbReference>
<dbReference type="Proteomes" id="UP000807825">
    <property type="component" value="Unassembled WGS sequence"/>
</dbReference>
<feature type="domain" description="Flavodoxin-like" evidence="3">
    <location>
        <begin position="253"/>
        <end position="391"/>
    </location>
</feature>
<dbReference type="GO" id="GO:0046872">
    <property type="term" value="F:metal ion binding"/>
    <property type="evidence" value="ECO:0007669"/>
    <property type="project" value="InterPro"/>
</dbReference>
<comment type="caution">
    <text evidence="4">The sequence shown here is derived from an EMBL/GenBank/DDBJ whole genome shotgun (WGS) entry which is preliminary data.</text>
</comment>
<evidence type="ECO:0000259" key="3">
    <source>
        <dbReference type="PROSITE" id="PS50902"/>
    </source>
</evidence>
<dbReference type="InterPro" id="IPR029039">
    <property type="entry name" value="Flavoprotein-like_sf"/>
</dbReference>
<dbReference type="EMBL" id="JACRDE010000330">
    <property type="protein sequence ID" value="MBI5250308.1"/>
    <property type="molecule type" value="Genomic_DNA"/>
</dbReference>
<evidence type="ECO:0000313" key="4">
    <source>
        <dbReference type="EMBL" id="MBI5250308.1"/>
    </source>
</evidence>
<dbReference type="Pfam" id="PF19583">
    <property type="entry name" value="ODP"/>
    <property type="match status" value="1"/>
</dbReference>
<dbReference type="Gene3D" id="3.40.50.360">
    <property type="match status" value="1"/>
</dbReference>
<sequence length="396" mass="44447">MFEAAELRDDIFWVGAIDWDIREFHGYTTNRGTTYNAYLVKGEKTALIDTVKAGFFPEMISRIRSVQDPAKIDYLVLNHLEMDHSGSVPLFKELAPNAQIVATDHGSKGLPRHFRYDWPVHKVKTGAEISLGDKTLQFIEAYMLHWPDSMFTYLKEDSVLLPNDGFGQHYASFHRFDDEDGRIEAIMEEAAKYFANILMPLAPLIPPLLKKVEKMGLKIEMIAPSHGIIWRSHINKIISSYVEWSTGVARDRVLVIYDTMWGSTEAMARAISEGLNSAQVEHKLIHLRKNHYSDVLGEILTAKALVIGSPTINEGMFPSVAQLLYYIKGLHPLKKKGVAFGSYGWGGEAIEAINGEMRASGIEILEPGLGITYVPGKEDLEECVLLGKRIAEAVRK</sequence>
<protein>
    <submittedName>
        <fullName evidence="4">FprA family A-type flavoprotein</fullName>
    </submittedName>
</protein>
<dbReference type="PIRSF" id="PIRSF005243">
    <property type="entry name" value="ROO"/>
    <property type="match status" value="1"/>
</dbReference>
<accession>A0A9D6V400</accession>
<evidence type="ECO:0000256" key="1">
    <source>
        <dbReference type="ARBA" id="ARBA00001917"/>
    </source>
</evidence>
<gene>
    <name evidence="4" type="ORF">HY912_12510</name>
</gene>
<organism evidence="4 5">
    <name type="scientific">Desulfomonile tiedjei</name>
    <dbReference type="NCBI Taxonomy" id="2358"/>
    <lineage>
        <taxon>Bacteria</taxon>
        <taxon>Pseudomonadati</taxon>
        <taxon>Thermodesulfobacteriota</taxon>
        <taxon>Desulfomonilia</taxon>
        <taxon>Desulfomonilales</taxon>
        <taxon>Desulfomonilaceae</taxon>
        <taxon>Desulfomonile</taxon>
    </lineage>
</organism>
<dbReference type="PROSITE" id="PS00201">
    <property type="entry name" value="FLAVODOXIN"/>
    <property type="match status" value="1"/>
</dbReference>
<dbReference type="InterPro" id="IPR008254">
    <property type="entry name" value="Flavodoxin/NO_synth"/>
</dbReference>
<dbReference type="PROSITE" id="PS50902">
    <property type="entry name" value="FLAVODOXIN_LIKE"/>
    <property type="match status" value="1"/>
</dbReference>
<dbReference type="InterPro" id="IPR036866">
    <property type="entry name" value="RibonucZ/Hydroxyglut_hydro"/>
</dbReference>
<dbReference type="InterPro" id="IPR001226">
    <property type="entry name" value="Flavodoxin_CS"/>
</dbReference>
<dbReference type="GO" id="GO:0010181">
    <property type="term" value="F:FMN binding"/>
    <property type="evidence" value="ECO:0007669"/>
    <property type="project" value="InterPro"/>
</dbReference>
<proteinExistence type="inferred from homology"/>
<evidence type="ECO:0000313" key="5">
    <source>
        <dbReference type="Proteomes" id="UP000807825"/>
    </source>
</evidence>
<reference evidence="4" key="1">
    <citation type="submission" date="2020-07" db="EMBL/GenBank/DDBJ databases">
        <title>Huge and variable diversity of episymbiotic CPR bacteria and DPANN archaea in groundwater ecosystems.</title>
        <authorList>
            <person name="He C.Y."/>
            <person name="Keren R."/>
            <person name="Whittaker M."/>
            <person name="Farag I.F."/>
            <person name="Doudna J."/>
            <person name="Cate J.H.D."/>
            <person name="Banfield J.F."/>
        </authorList>
    </citation>
    <scope>NUCLEOTIDE SEQUENCE</scope>
    <source>
        <strain evidence="4">NC_groundwater_1664_Pr3_B-0.1um_52_9</strain>
    </source>
</reference>
<dbReference type="GO" id="GO:0009055">
    <property type="term" value="F:electron transfer activity"/>
    <property type="evidence" value="ECO:0007669"/>
    <property type="project" value="InterPro"/>
</dbReference>
<dbReference type="InterPro" id="IPR016440">
    <property type="entry name" value="Rubredoxin-O_OxRdtase"/>
</dbReference>
<dbReference type="InterPro" id="IPR001279">
    <property type="entry name" value="Metallo-B-lactamas"/>
</dbReference>
<name>A0A9D6V400_9BACT</name>